<evidence type="ECO:0000256" key="2">
    <source>
        <dbReference type="SAM" id="MobiDB-lite"/>
    </source>
</evidence>
<keyword evidence="1" id="KW-0175">Coiled coil</keyword>
<feature type="compositionally biased region" description="Polar residues" evidence="2">
    <location>
        <begin position="1"/>
        <end position="22"/>
    </location>
</feature>
<proteinExistence type="predicted"/>
<feature type="region of interest" description="Disordered" evidence="2">
    <location>
        <begin position="1"/>
        <end position="57"/>
    </location>
</feature>
<protein>
    <submittedName>
        <fullName evidence="3">Uncharacterized protein</fullName>
    </submittedName>
</protein>
<evidence type="ECO:0000256" key="1">
    <source>
        <dbReference type="SAM" id="Coils"/>
    </source>
</evidence>
<evidence type="ECO:0000313" key="4">
    <source>
        <dbReference type="Proteomes" id="UP001629113"/>
    </source>
</evidence>
<keyword evidence="4" id="KW-1185">Reference proteome</keyword>
<evidence type="ECO:0000313" key="3">
    <source>
        <dbReference type="EMBL" id="KAL3420285.1"/>
    </source>
</evidence>
<dbReference type="EMBL" id="JBFCZG010000007">
    <property type="protein sequence ID" value="KAL3420285.1"/>
    <property type="molecule type" value="Genomic_DNA"/>
</dbReference>
<reference evidence="3 4" key="1">
    <citation type="submission" date="2024-06" db="EMBL/GenBank/DDBJ databases">
        <title>Complete genome of Phlyctema vagabunda strain 19-DSS-EL-015.</title>
        <authorList>
            <person name="Fiorenzani C."/>
        </authorList>
    </citation>
    <scope>NUCLEOTIDE SEQUENCE [LARGE SCALE GENOMIC DNA]</scope>
    <source>
        <strain evidence="3 4">19-DSS-EL-015</strain>
    </source>
</reference>
<sequence>MVSTSQTFSISNISPTSAISQTLKRKREEPGCKKQARQKAHDAVLDSGDESPLSRAGLDLTKNKANVNAAAVQDVNDEMDLAQLAKQLTSKIEETRKQNDAKRLKMEERHMLEVLKLQRRIQSLEAELFEWETTMVKPDADDVKRKVCHAIDTVFQES</sequence>
<name>A0ABR4PAH0_9HELO</name>
<accession>A0ABR4PAH0</accession>
<dbReference type="Proteomes" id="UP001629113">
    <property type="component" value="Unassembled WGS sequence"/>
</dbReference>
<comment type="caution">
    <text evidence="3">The sequence shown here is derived from an EMBL/GenBank/DDBJ whole genome shotgun (WGS) entry which is preliminary data.</text>
</comment>
<feature type="coiled-coil region" evidence="1">
    <location>
        <begin position="78"/>
        <end position="134"/>
    </location>
</feature>
<gene>
    <name evidence="3" type="ORF">PVAG01_08784</name>
</gene>
<organism evidence="3 4">
    <name type="scientific">Phlyctema vagabunda</name>
    <dbReference type="NCBI Taxonomy" id="108571"/>
    <lineage>
        <taxon>Eukaryota</taxon>
        <taxon>Fungi</taxon>
        <taxon>Dikarya</taxon>
        <taxon>Ascomycota</taxon>
        <taxon>Pezizomycotina</taxon>
        <taxon>Leotiomycetes</taxon>
        <taxon>Helotiales</taxon>
        <taxon>Dermateaceae</taxon>
        <taxon>Phlyctema</taxon>
    </lineage>
</organism>